<feature type="coiled-coil region" evidence="1">
    <location>
        <begin position="399"/>
        <end position="426"/>
    </location>
</feature>
<protein>
    <submittedName>
        <fullName evidence="3">Uncharacterized protein</fullName>
    </submittedName>
</protein>
<feature type="compositionally biased region" description="Polar residues" evidence="2">
    <location>
        <begin position="538"/>
        <end position="557"/>
    </location>
</feature>
<keyword evidence="4" id="KW-1185">Reference proteome</keyword>
<dbReference type="InParanoid" id="A2E0E4"/>
<evidence type="ECO:0000313" key="4">
    <source>
        <dbReference type="Proteomes" id="UP000001542"/>
    </source>
</evidence>
<dbReference type="Gene3D" id="1.10.287.1490">
    <property type="match status" value="1"/>
</dbReference>
<reference evidence="3" key="2">
    <citation type="journal article" date="2007" name="Science">
        <title>Draft genome sequence of the sexually transmitted pathogen Trichomonas vaginalis.</title>
        <authorList>
            <person name="Carlton J.M."/>
            <person name="Hirt R.P."/>
            <person name="Silva J.C."/>
            <person name="Delcher A.L."/>
            <person name="Schatz M."/>
            <person name="Zhao Q."/>
            <person name="Wortman J.R."/>
            <person name="Bidwell S.L."/>
            <person name="Alsmark U.C.M."/>
            <person name="Besteiro S."/>
            <person name="Sicheritz-Ponten T."/>
            <person name="Noel C.J."/>
            <person name="Dacks J.B."/>
            <person name="Foster P.G."/>
            <person name="Simillion C."/>
            <person name="Van de Peer Y."/>
            <person name="Miranda-Saavedra D."/>
            <person name="Barton G.J."/>
            <person name="Westrop G.D."/>
            <person name="Mueller S."/>
            <person name="Dessi D."/>
            <person name="Fiori P.L."/>
            <person name="Ren Q."/>
            <person name="Paulsen I."/>
            <person name="Zhang H."/>
            <person name="Bastida-Corcuera F.D."/>
            <person name="Simoes-Barbosa A."/>
            <person name="Brown M.T."/>
            <person name="Hayes R.D."/>
            <person name="Mukherjee M."/>
            <person name="Okumura C.Y."/>
            <person name="Schneider R."/>
            <person name="Smith A.J."/>
            <person name="Vanacova S."/>
            <person name="Villalvazo M."/>
            <person name="Haas B.J."/>
            <person name="Pertea M."/>
            <person name="Feldblyum T.V."/>
            <person name="Utterback T.R."/>
            <person name="Shu C.L."/>
            <person name="Osoegawa K."/>
            <person name="de Jong P.J."/>
            <person name="Hrdy I."/>
            <person name="Horvathova L."/>
            <person name="Zubacova Z."/>
            <person name="Dolezal P."/>
            <person name="Malik S.B."/>
            <person name="Logsdon J.M. Jr."/>
            <person name="Henze K."/>
            <person name="Gupta A."/>
            <person name="Wang C.C."/>
            <person name="Dunne R.L."/>
            <person name="Upcroft J.A."/>
            <person name="Upcroft P."/>
            <person name="White O."/>
            <person name="Salzberg S.L."/>
            <person name="Tang P."/>
            <person name="Chiu C.-H."/>
            <person name="Lee Y.-S."/>
            <person name="Embley T.M."/>
            <person name="Coombs G.H."/>
            <person name="Mottram J.C."/>
            <person name="Tachezy J."/>
            <person name="Fraser-Liggett C.M."/>
            <person name="Johnson P.J."/>
        </authorList>
    </citation>
    <scope>NUCLEOTIDE SEQUENCE [LARGE SCALE GENOMIC DNA]</scope>
    <source>
        <strain evidence="3">G3</strain>
    </source>
</reference>
<dbReference type="PANTHER" id="PTHR43941">
    <property type="entry name" value="STRUCTURAL MAINTENANCE OF CHROMOSOMES PROTEIN 2"/>
    <property type="match status" value="1"/>
</dbReference>
<proteinExistence type="predicted"/>
<name>A2E0E4_TRIV3</name>
<dbReference type="SMR" id="A2E0E4"/>
<dbReference type="VEuPathDB" id="TrichDB:TVAGG3_0540890"/>
<dbReference type="RefSeq" id="XP_001326047.1">
    <property type="nucleotide sequence ID" value="XM_001326012.1"/>
</dbReference>
<feature type="compositionally biased region" description="Polar residues" evidence="2">
    <location>
        <begin position="428"/>
        <end position="441"/>
    </location>
</feature>
<dbReference type="STRING" id="5722.A2E0E4"/>
<dbReference type="KEGG" id="tva:4771807"/>
<evidence type="ECO:0000256" key="1">
    <source>
        <dbReference type="SAM" id="Coils"/>
    </source>
</evidence>
<feature type="compositionally biased region" description="Basic and acidic residues" evidence="2">
    <location>
        <begin position="456"/>
        <end position="469"/>
    </location>
</feature>
<evidence type="ECO:0000256" key="2">
    <source>
        <dbReference type="SAM" id="MobiDB-lite"/>
    </source>
</evidence>
<feature type="coiled-coil region" evidence="1">
    <location>
        <begin position="6"/>
        <end position="359"/>
    </location>
</feature>
<dbReference type="EMBL" id="DS113279">
    <property type="protein sequence ID" value="EAY13824.1"/>
    <property type="molecule type" value="Genomic_DNA"/>
</dbReference>
<keyword evidence="1" id="KW-0175">Coiled coil</keyword>
<feature type="region of interest" description="Disordered" evidence="2">
    <location>
        <begin position="428"/>
        <end position="496"/>
    </location>
</feature>
<organism evidence="3 4">
    <name type="scientific">Trichomonas vaginalis (strain ATCC PRA-98 / G3)</name>
    <dbReference type="NCBI Taxonomy" id="412133"/>
    <lineage>
        <taxon>Eukaryota</taxon>
        <taxon>Metamonada</taxon>
        <taxon>Parabasalia</taxon>
        <taxon>Trichomonadida</taxon>
        <taxon>Trichomonadidae</taxon>
        <taxon>Trichomonas</taxon>
    </lineage>
</organism>
<dbReference type="AlphaFoldDB" id="A2E0E4"/>
<dbReference type="PANTHER" id="PTHR43941:SF1">
    <property type="entry name" value="STRUCTURAL MAINTENANCE OF CHROMOSOMES PROTEIN 2"/>
    <property type="match status" value="1"/>
</dbReference>
<sequence>MNDPHLAGIQASLLEKDNKLKQLKEQLSSLTEEFESNWNQIAEKDNQIEQLKNQIASAKAEFETQQAAVESSNYLLKQASERLTNLTSKVTSIQDNMHNLQMEINKYDFQIKKLNETPLPTAVIPIQDDELTELQEQVKDAESRFYQVKALVQQVGQECKNQILRLNEEIRAETDEINCEYAALQQKNTELTQSIKEVENARKIELARIDAEREQLEKSKIPTEQYENQIAQLKKEIHELDLHIMDLETKIENEQKAEKVRQETAEKLQQQIDEKRKLSAESIKNSKNILATQNKELHKLKSLIEKQNETNERLKAELDALQRGEAQKPDFDLIFEQDKNEIQRRFEAAMRKEMKAQEKIGAQQREIDAQIQKKKQTINQYNQVISDCLQEARKMAQTAHERRQKCKILSAQLKQLQGEYEALQAKANQNMPSQPANSKAPSSPVIKLPAPKSPPRKSEQKKPPKRPVDLSEVEQLSNELDKYGKELSAAEEEMKQLKNEEESIYKEIVRLKKENAELEQGLERYDEVFQYHKILKQESASAVSNDKTSKSTSGKRK</sequence>
<accession>A2E0E4</accession>
<gene>
    <name evidence="3" type="ORF">TVAG_043840</name>
</gene>
<dbReference type="VEuPathDB" id="TrichDB:TVAG_043840"/>
<dbReference type="Proteomes" id="UP000001542">
    <property type="component" value="Unassembled WGS sequence"/>
</dbReference>
<evidence type="ECO:0000313" key="3">
    <source>
        <dbReference type="EMBL" id="EAY13824.1"/>
    </source>
</evidence>
<reference evidence="3" key="1">
    <citation type="submission" date="2006-10" db="EMBL/GenBank/DDBJ databases">
        <authorList>
            <person name="Amadeo P."/>
            <person name="Zhao Q."/>
            <person name="Wortman J."/>
            <person name="Fraser-Liggett C."/>
            <person name="Carlton J."/>
        </authorList>
    </citation>
    <scope>NUCLEOTIDE SEQUENCE</scope>
    <source>
        <strain evidence="3">G3</strain>
    </source>
</reference>
<feature type="region of interest" description="Disordered" evidence="2">
    <location>
        <begin position="536"/>
        <end position="557"/>
    </location>
</feature>